<evidence type="ECO:0000256" key="1">
    <source>
        <dbReference type="ARBA" id="ARBA00008569"/>
    </source>
</evidence>
<dbReference type="InterPro" id="IPR036602">
    <property type="entry name" value="tRNA_yW-synthesising-like_sf"/>
</dbReference>
<keyword evidence="2 7" id="KW-0489">Methyltransferase</keyword>
<keyword evidence="3 7" id="KW-0808">Transferase</keyword>
<keyword evidence="5 7" id="KW-0819">tRNA processing</keyword>
<proteinExistence type="inferred from homology"/>
<evidence type="ECO:0000256" key="7">
    <source>
        <dbReference type="HAMAP-Rule" id="MF_00266"/>
    </source>
</evidence>
<dbReference type="AlphaFoldDB" id="A0A0U3FZC2"/>
<evidence type="ECO:0000256" key="2">
    <source>
        <dbReference type="ARBA" id="ARBA00022603"/>
    </source>
</evidence>
<evidence type="ECO:0000313" key="11">
    <source>
        <dbReference type="Proteomes" id="UP000060778"/>
    </source>
</evidence>
<evidence type="ECO:0000256" key="8">
    <source>
        <dbReference type="SAM" id="Coils"/>
    </source>
</evidence>
<dbReference type="STRING" id="940295.EYM_01005"/>
<dbReference type="KEGG" id="iis:EYM_01005"/>
<dbReference type="GeneID" id="30679618"/>
<dbReference type="HAMAP" id="MF_00266">
    <property type="entry name" value="TYW3_archaea"/>
    <property type="match status" value="1"/>
</dbReference>
<gene>
    <name evidence="7" type="primary">taw3</name>
    <name evidence="10" type="ORF">EYM_01005</name>
</gene>
<dbReference type="Gene3D" id="3.30.1960.10">
    <property type="entry name" value="tRNA wybutosine-synthesizing-like"/>
    <property type="match status" value="1"/>
</dbReference>
<evidence type="ECO:0000313" key="10">
    <source>
        <dbReference type="EMBL" id="ALU11436.1"/>
    </source>
</evidence>
<organism evidence="10 11">
    <name type="scientific">Ignicoccus islandicus DSM 13165</name>
    <dbReference type="NCBI Taxonomy" id="940295"/>
    <lineage>
        <taxon>Archaea</taxon>
        <taxon>Thermoproteota</taxon>
        <taxon>Thermoprotei</taxon>
        <taxon>Desulfurococcales</taxon>
        <taxon>Desulfurococcaceae</taxon>
        <taxon>Ignicoccus</taxon>
    </lineage>
</organism>
<comment type="catalytic activity">
    <reaction evidence="7">
        <text>4-demethyl-7-[(3S)-3-amino-3-carboxypropyl]wyosine(37) in tRNA(Phe) + S-adenosyl-L-methionine = 7-[(3S)-3-amino-3-carboxypropyl]wyosine(37) in tRNA(Phe) + S-adenosyl-L-homocysteine + H(+)</text>
        <dbReference type="Rhea" id="RHEA:36635"/>
        <dbReference type="Rhea" id="RHEA-COMP:10378"/>
        <dbReference type="Rhea" id="RHEA-COMP:10379"/>
        <dbReference type="ChEBI" id="CHEBI:15378"/>
        <dbReference type="ChEBI" id="CHEBI:57856"/>
        <dbReference type="ChEBI" id="CHEBI:59789"/>
        <dbReference type="ChEBI" id="CHEBI:73543"/>
        <dbReference type="ChEBI" id="CHEBI:73550"/>
        <dbReference type="EC" id="2.1.1.282"/>
    </reaction>
</comment>
<dbReference type="InterPro" id="IPR003827">
    <property type="entry name" value="tRNA_yW-synthesising"/>
</dbReference>
<dbReference type="OrthoDB" id="19299at2157"/>
<sequence length="191" mass="21595">MKEDIEIGYMDRDIIDLIEKFFRLPYAFTKSSCSGRIVAIDAQYPWSREGRIIFKVHRPMEISELEQVLNRPITERLWINVMGPIIHAVAKDFDAAMKIIKMAREAGFKHSGILSVNEEGWVVELTTGVRANVLAKVGNEVVLDVSKLDQVLKVLNEVLLEGKKKLQLLERKIESEIQEVKGSSELASSSA</sequence>
<dbReference type="PANTHER" id="PTHR48418">
    <property type="entry name" value="TRNA WYBUTOSINE-SYNTHESIZING PROTEIN 3"/>
    <property type="match status" value="1"/>
</dbReference>
<keyword evidence="11" id="KW-1185">Reference proteome</keyword>
<dbReference type="EC" id="2.1.1.282" evidence="7"/>
<comment type="similarity">
    <text evidence="1 7">Belongs to the TYW3 family.</text>
</comment>
<dbReference type="Proteomes" id="UP000060778">
    <property type="component" value="Chromosome"/>
</dbReference>
<dbReference type="SUPFAM" id="SSF111278">
    <property type="entry name" value="SSo0622-like"/>
    <property type="match status" value="1"/>
</dbReference>
<dbReference type="NCBIfam" id="NF003263">
    <property type="entry name" value="PRK04235.1-1"/>
    <property type="match status" value="1"/>
</dbReference>
<dbReference type="RefSeq" id="WP_075049264.1">
    <property type="nucleotide sequence ID" value="NZ_CP006867.1"/>
</dbReference>
<protein>
    <recommendedName>
        <fullName evidence="6 7">tRNA(Phe) 7-((3-amino-3-carboxypropyl)-4-demethylwyosine(37)-N(4))-methyltransferase</fullName>
        <ecNumber evidence="7">2.1.1.282</ecNumber>
    </recommendedName>
    <alternativeName>
        <fullName evidence="7">tRNA wyosine derivatives biosynthesis protein Taw3</fullName>
    </alternativeName>
</protein>
<dbReference type="PANTHER" id="PTHR48418:SF1">
    <property type="entry name" value="TRNA WYBUTOSINE-SYNTHESIZING PROTEIN 3"/>
    <property type="match status" value="1"/>
</dbReference>
<dbReference type="PATRIC" id="fig|940295.4.peg.196"/>
<accession>A0A0U3FZC2</accession>
<feature type="domain" description="tRNA wybutosine-synthesizing protein" evidence="9">
    <location>
        <begin position="3"/>
        <end position="174"/>
    </location>
</feature>
<evidence type="ECO:0000256" key="6">
    <source>
        <dbReference type="ARBA" id="ARBA00030554"/>
    </source>
</evidence>
<evidence type="ECO:0000256" key="3">
    <source>
        <dbReference type="ARBA" id="ARBA00022679"/>
    </source>
</evidence>
<keyword evidence="4 7" id="KW-0949">S-adenosyl-L-methionine</keyword>
<dbReference type="GO" id="GO:0031591">
    <property type="term" value="P:wybutosine biosynthetic process"/>
    <property type="evidence" value="ECO:0007669"/>
    <property type="project" value="InterPro"/>
</dbReference>
<evidence type="ECO:0000256" key="4">
    <source>
        <dbReference type="ARBA" id="ARBA00022691"/>
    </source>
</evidence>
<evidence type="ECO:0000256" key="5">
    <source>
        <dbReference type="ARBA" id="ARBA00022694"/>
    </source>
</evidence>
<reference evidence="10 11" key="1">
    <citation type="submission" date="2013-11" db="EMBL/GenBank/DDBJ databases">
        <title>Comparative genomics of Ignicoccus.</title>
        <authorList>
            <person name="Podar M."/>
        </authorList>
    </citation>
    <scope>NUCLEOTIDE SEQUENCE [LARGE SCALE GENOMIC DNA]</scope>
    <source>
        <strain evidence="10 11">DSM 13165</strain>
    </source>
</reference>
<keyword evidence="8" id="KW-0175">Coiled coil</keyword>
<dbReference type="Pfam" id="PF02676">
    <property type="entry name" value="TYW3"/>
    <property type="match status" value="1"/>
</dbReference>
<dbReference type="GO" id="GO:0030488">
    <property type="term" value="P:tRNA methylation"/>
    <property type="evidence" value="ECO:0007669"/>
    <property type="project" value="InterPro"/>
</dbReference>
<dbReference type="InterPro" id="IPR022908">
    <property type="entry name" value="Taw3"/>
</dbReference>
<evidence type="ECO:0000259" key="9">
    <source>
        <dbReference type="Pfam" id="PF02676"/>
    </source>
</evidence>
<feature type="coiled-coil region" evidence="8">
    <location>
        <begin position="152"/>
        <end position="179"/>
    </location>
</feature>
<name>A0A0U3FZC2_9CREN</name>
<dbReference type="EMBL" id="CP006867">
    <property type="protein sequence ID" value="ALU11436.1"/>
    <property type="molecule type" value="Genomic_DNA"/>
</dbReference>
<comment type="function">
    <text evidence="7">S-adenosyl-L-methionine-dependent methyltransferase that acts as a component of the wyosine derivatives biosynthesis pathway. Probably methylates N-4 position of wybutosine-86 to produce wybutosine-72.</text>
</comment>
<dbReference type="GO" id="GO:0008175">
    <property type="term" value="F:tRNA methyltransferase activity"/>
    <property type="evidence" value="ECO:0007669"/>
    <property type="project" value="InterPro"/>
</dbReference>